<feature type="binding site" evidence="6">
    <location>
        <position position="128"/>
    </location>
    <ligand>
        <name>[4Fe-4S] cluster</name>
        <dbReference type="ChEBI" id="CHEBI:49883"/>
        <note>4Fe-4S-S-AdoMet</note>
    </ligand>
</feature>
<evidence type="ECO:0000256" key="7">
    <source>
        <dbReference type="SAM" id="Phobius"/>
    </source>
</evidence>
<evidence type="ECO:0000256" key="1">
    <source>
        <dbReference type="ARBA" id="ARBA00022485"/>
    </source>
</evidence>
<feature type="binding site" evidence="6">
    <location>
        <position position="125"/>
    </location>
    <ligand>
        <name>[4Fe-4S] cluster</name>
        <dbReference type="ChEBI" id="CHEBI:49883"/>
        <note>4Fe-4S-S-AdoMet</note>
    </ligand>
</feature>
<dbReference type="InterPro" id="IPR013785">
    <property type="entry name" value="Aldolase_TIM"/>
</dbReference>
<keyword evidence="4 6" id="KW-0408">Iron</keyword>
<keyword evidence="5 6" id="KW-0411">Iron-sulfur</keyword>
<dbReference type="GO" id="GO:0003824">
    <property type="term" value="F:catalytic activity"/>
    <property type="evidence" value="ECO:0007669"/>
    <property type="project" value="InterPro"/>
</dbReference>
<keyword evidence="1" id="KW-0004">4Fe-4S</keyword>
<dbReference type="SFLD" id="SFLDS00029">
    <property type="entry name" value="Radical_SAM"/>
    <property type="match status" value="1"/>
</dbReference>
<keyword evidence="2 6" id="KW-0949">S-adenosyl-L-methionine</keyword>
<dbReference type="SUPFAM" id="SSF102114">
    <property type="entry name" value="Radical SAM enzymes"/>
    <property type="match status" value="1"/>
</dbReference>
<gene>
    <name evidence="9" type="primary">amrS</name>
    <name evidence="9" type="ORF">I0Q91_06605</name>
</gene>
<accession>A0A931F8P0</accession>
<keyword evidence="3 6" id="KW-0479">Metal-binding</keyword>
<evidence type="ECO:0000313" key="10">
    <source>
        <dbReference type="Proteomes" id="UP000621436"/>
    </source>
</evidence>
<comment type="cofactor">
    <cofactor evidence="6">
        <name>[4Fe-4S] cluster</name>
        <dbReference type="ChEBI" id="CHEBI:49883"/>
    </cofactor>
    <text evidence="6">Binds 1 [4Fe-4S] cluster. The cluster is coordinated with 3 cysteines and an exchangeable S-adenosyl-L-methionine.</text>
</comment>
<protein>
    <submittedName>
        <fullName evidence="9">AmmeMemoRadiSam system radical SAM enzyme</fullName>
    </submittedName>
</protein>
<dbReference type="InterPro" id="IPR016431">
    <property type="entry name" value="Pyrv-formate_lyase-activ_prd"/>
</dbReference>
<dbReference type="CDD" id="cd01335">
    <property type="entry name" value="Radical_SAM"/>
    <property type="match status" value="1"/>
</dbReference>
<dbReference type="Gene3D" id="3.20.20.70">
    <property type="entry name" value="Aldolase class I"/>
    <property type="match status" value="1"/>
</dbReference>
<dbReference type="InterPro" id="IPR007197">
    <property type="entry name" value="rSAM"/>
</dbReference>
<dbReference type="GO" id="GO:0046872">
    <property type="term" value="F:metal ion binding"/>
    <property type="evidence" value="ECO:0007669"/>
    <property type="project" value="UniProtKB-KW"/>
</dbReference>
<keyword evidence="10" id="KW-1185">Reference proteome</keyword>
<dbReference type="PANTHER" id="PTHR30352">
    <property type="entry name" value="PYRUVATE FORMATE-LYASE-ACTIVATING ENZYME"/>
    <property type="match status" value="1"/>
</dbReference>
<dbReference type="SFLD" id="SFLDG01101">
    <property type="entry name" value="Uncharacterised_Radical_SAM_Su"/>
    <property type="match status" value="1"/>
</dbReference>
<name>A0A931F8P0_9FIRM</name>
<dbReference type="InterPro" id="IPR034457">
    <property type="entry name" value="Organic_radical-activating"/>
</dbReference>
<dbReference type="Pfam" id="PF04055">
    <property type="entry name" value="Radical_SAM"/>
    <property type="match status" value="1"/>
</dbReference>
<evidence type="ECO:0000313" key="9">
    <source>
        <dbReference type="EMBL" id="MBF8436738.1"/>
    </source>
</evidence>
<evidence type="ECO:0000256" key="2">
    <source>
        <dbReference type="ARBA" id="ARBA00022691"/>
    </source>
</evidence>
<keyword evidence="7" id="KW-0472">Membrane</keyword>
<dbReference type="EMBL" id="JADPIE010000003">
    <property type="protein sequence ID" value="MBF8436738.1"/>
    <property type="molecule type" value="Genomic_DNA"/>
</dbReference>
<dbReference type="AlphaFoldDB" id="A0A931F8P0"/>
<evidence type="ECO:0000256" key="6">
    <source>
        <dbReference type="PIRSR" id="PIRSR004869-50"/>
    </source>
</evidence>
<evidence type="ECO:0000256" key="5">
    <source>
        <dbReference type="ARBA" id="ARBA00023014"/>
    </source>
</evidence>
<dbReference type="Proteomes" id="UP000621436">
    <property type="component" value="Unassembled WGS sequence"/>
</dbReference>
<dbReference type="InterPro" id="IPR058240">
    <property type="entry name" value="rSAM_sf"/>
</dbReference>
<evidence type="ECO:0000256" key="3">
    <source>
        <dbReference type="ARBA" id="ARBA00022723"/>
    </source>
</evidence>
<dbReference type="PIRSF" id="PIRSF004869">
    <property type="entry name" value="PflX_prd"/>
    <property type="match status" value="1"/>
</dbReference>
<dbReference type="NCBIfam" id="TIGR04337">
    <property type="entry name" value="AmmeMemoSam_rS"/>
    <property type="match status" value="1"/>
</dbReference>
<proteinExistence type="predicted"/>
<dbReference type="GO" id="GO:0051539">
    <property type="term" value="F:4 iron, 4 sulfur cluster binding"/>
    <property type="evidence" value="ECO:0007669"/>
    <property type="project" value="UniProtKB-KW"/>
</dbReference>
<feature type="domain" description="Radical SAM core" evidence="8">
    <location>
        <begin position="106"/>
        <end position="321"/>
    </location>
</feature>
<comment type="caution">
    <text evidence="9">The sequence shown here is derived from an EMBL/GenBank/DDBJ whole genome shotgun (WGS) entry which is preliminary data.</text>
</comment>
<reference evidence="9" key="1">
    <citation type="submission" date="2020-11" db="EMBL/GenBank/DDBJ databases">
        <title>Halonatronomonas betainensis gen. nov., sp. nov. a novel haloalkaliphilic representative of the family Halanaerobiacae capable of betaine degradation.</title>
        <authorList>
            <person name="Boltyanskaya Y."/>
            <person name="Kevbrin V."/>
            <person name="Detkova E."/>
            <person name="Grouzdev D.S."/>
            <person name="Koziaeva V."/>
            <person name="Zhilina T."/>
        </authorList>
    </citation>
    <scope>NUCLEOTIDE SEQUENCE</scope>
    <source>
        <strain evidence="9">Z-7014</strain>
    </source>
</reference>
<keyword evidence="7" id="KW-0812">Transmembrane</keyword>
<dbReference type="RefSeq" id="WP_270453649.1">
    <property type="nucleotide sequence ID" value="NZ_JADPIE010000003.1"/>
</dbReference>
<feature type="transmembrane region" description="Helical" evidence="7">
    <location>
        <begin position="6"/>
        <end position="25"/>
    </location>
</feature>
<evidence type="ECO:0000256" key="4">
    <source>
        <dbReference type="ARBA" id="ARBA00023004"/>
    </source>
</evidence>
<evidence type="ECO:0000259" key="8">
    <source>
        <dbReference type="PROSITE" id="PS51918"/>
    </source>
</evidence>
<feature type="binding site" evidence="6">
    <location>
        <position position="121"/>
    </location>
    <ligand>
        <name>[4Fe-4S] cluster</name>
        <dbReference type="ChEBI" id="CHEBI:49883"/>
        <note>4Fe-4S-S-AdoMet</note>
    </ligand>
</feature>
<sequence>MDRRDFIKLCGIMVGVTGVAGYWWFRGDNSINGYRKEDNMVEARYYEGLDDNDVRCELCFRNCYIEEGRRGFCRNRENNDGKLYNIVYSLPAAVNVDPIEKEPMHHFLPDTQILCIGTAGCNFRCKFCHNWRMSQRSLEEVRNVQNLEPEDIVEAAKNRGIPSISFTYNEPTVFYEYMYDTAKLAQENGLNVIFHSNGAMNEEPLKDLLQYIDGVTVDLKAFTDDFYNDICEARLEPVLNSLKTIYESGAWLEIVNLVLPEKNDSPDEIREMSRWINSELSNDVPVHFNRFSPSYQMTDLMPTPIETLERCREIAKSEGIKFITIGNAPGHMYNSSICPECGTVIIDRTHFSIHEINMDNGKCGDCGAEISGVWHD</sequence>
<dbReference type="InterPro" id="IPR027596">
    <property type="entry name" value="AmmeMemoSam_rS"/>
</dbReference>
<dbReference type="PROSITE" id="PS51918">
    <property type="entry name" value="RADICAL_SAM"/>
    <property type="match status" value="1"/>
</dbReference>
<organism evidence="9 10">
    <name type="scientific">Halonatronomonas betaini</name>
    <dbReference type="NCBI Taxonomy" id="2778430"/>
    <lineage>
        <taxon>Bacteria</taxon>
        <taxon>Bacillati</taxon>
        <taxon>Bacillota</taxon>
        <taxon>Clostridia</taxon>
        <taxon>Halanaerobiales</taxon>
        <taxon>Halarsenatibacteraceae</taxon>
        <taxon>Halonatronomonas</taxon>
    </lineage>
</organism>
<keyword evidence="7" id="KW-1133">Transmembrane helix</keyword>
<dbReference type="PANTHER" id="PTHR30352:SF5">
    <property type="entry name" value="PYRUVATE FORMATE-LYASE 1-ACTIVATING ENZYME"/>
    <property type="match status" value="1"/>
</dbReference>